<keyword evidence="4 9" id="KW-0863">Zinc-finger</keyword>
<evidence type="ECO:0000256" key="8">
    <source>
        <dbReference type="ARBA" id="ARBA00023242"/>
    </source>
</evidence>
<dbReference type="GO" id="GO:0045595">
    <property type="term" value="P:regulation of cell differentiation"/>
    <property type="evidence" value="ECO:0007669"/>
    <property type="project" value="UniProtKB-ARBA"/>
</dbReference>
<comment type="subcellular location">
    <subcellularLocation>
        <location evidence="1">Nucleus</location>
    </subcellularLocation>
</comment>
<feature type="compositionally biased region" description="Polar residues" evidence="11">
    <location>
        <begin position="133"/>
        <end position="145"/>
    </location>
</feature>
<feature type="domain" description="C2H2-type" evidence="12">
    <location>
        <begin position="465"/>
        <end position="492"/>
    </location>
</feature>
<keyword evidence="6" id="KW-0805">Transcription regulation</keyword>
<accession>A0AAV6GCN1</accession>
<evidence type="ECO:0000256" key="2">
    <source>
        <dbReference type="ARBA" id="ARBA00022723"/>
    </source>
</evidence>
<feature type="compositionally biased region" description="Basic and acidic residues" evidence="11">
    <location>
        <begin position="633"/>
        <end position="643"/>
    </location>
</feature>
<dbReference type="FunFam" id="3.30.160.60:FF:000912">
    <property type="entry name" value="Zinc finger protein 660"/>
    <property type="match status" value="1"/>
</dbReference>
<organism evidence="13 14">
    <name type="scientific">Alosa alosa</name>
    <name type="common">allis shad</name>
    <dbReference type="NCBI Taxonomy" id="278164"/>
    <lineage>
        <taxon>Eukaryota</taxon>
        <taxon>Metazoa</taxon>
        <taxon>Chordata</taxon>
        <taxon>Craniata</taxon>
        <taxon>Vertebrata</taxon>
        <taxon>Euteleostomi</taxon>
        <taxon>Actinopterygii</taxon>
        <taxon>Neopterygii</taxon>
        <taxon>Teleostei</taxon>
        <taxon>Clupei</taxon>
        <taxon>Clupeiformes</taxon>
        <taxon>Clupeoidei</taxon>
        <taxon>Clupeidae</taxon>
        <taxon>Alosa</taxon>
    </lineage>
</organism>
<sequence length="643" mass="72115">MEKSSNLKSFLESSLNEIFKATVSDILESVEQTLSEYQGKILRIETENENLRRRLYECDTRIKTENKAKESNHVVTSCVDTSVERYPGETACANIPCSSTPNHSRPPTQNRRKLNSRRPRREQPSQDEACAQMGTNTPPSERLLSSNMEKGHAGALFTFTVKSDPDLQDGCAIDLSKAQSPLNLVAAKQIKMEDTELEYGGSELYGSDSRDSDNDVRVTIVSDSHLGASDNEGSYCGDSETDEMEKRLRLDHGEKDTLGPVSDIEAEFSSSGRMLLDGRESGVVESDRNLSDSRLLDEDVSAGEDLTQPADKQCTSEIKTPGSFYHCPECNKMFSRVGSLNIHLRIHSGEKAHTCSQCGKRFGRADLLKSHKRTHTGERPFSCNLCGKSYAHQGQLRIHKRVHTGERPYCCPHCAKRFSEHNQLKVHLRTHTGERPYSCGFCSKTFSNAGNLRIHERIHTGEKPYGCGQCGKRFNGMGDLKTHYRIHTGERPYSCDLCSKTFSQAGHLTIHKRMHTGEKPYGCPECGKRFSVASSLKLHQRTHTGEKLYGCTFCGKSFSRAGHLKRHEQVHTKEKVYTCQQCGRNYSDMSTLKKHQKIHQRNLASERGQAAAEEPQTQTRTESQDSLSTPDVPHVETIKVECE</sequence>
<dbReference type="GO" id="GO:0045165">
    <property type="term" value="P:cell fate commitment"/>
    <property type="evidence" value="ECO:0007669"/>
    <property type="project" value="UniProtKB-UniRule"/>
</dbReference>
<dbReference type="AlphaFoldDB" id="A0AAV6GCN1"/>
<dbReference type="GO" id="GO:0005634">
    <property type="term" value="C:nucleus"/>
    <property type="evidence" value="ECO:0007669"/>
    <property type="project" value="UniProtKB-SubCell"/>
</dbReference>
<keyword evidence="7" id="KW-0804">Transcription</keyword>
<keyword evidence="14" id="KW-1185">Reference proteome</keyword>
<feature type="domain" description="C2H2-type" evidence="12">
    <location>
        <begin position="577"/>
        <end position="604"/>
    </location>
</feature>
<dbReference type="InterPro" id="IPR013087">
    <property type="entry name" value="Znf_C2H2_type"/>
</dbReference>
<comment type="caution">
    <text evidence="13">The sequence shown here is derived from an EMBL/GenBank/DDBJ whole genome shotgun (WGS) entry which is preliminary data.</text>
</comment>
<keyword evidence="2" id="KW-0479">Metal-binding</keyword>
<dbReference type="GO" id="GO:0000978">
    <property type="term" value="F:RNA polymerase II cis-regulatory region sequence-specific DNA binding"/>
    <property type="evidence" value="ECO:0007669"/>
    <property type="project" value="TreeGrafter"/>
</dbReference>
<feature type="domain" description="C2H2-type" evidence="12">
    <location>
        <begin position="353"/>
        <end position="380"/>
    </location>
</feature>
<feature type="domain" description="C2H2-type" evidence="12">
    <location>
        <begin position="521"/>
        <end position="548"/>
    </location>
</feature>
<dbReference type="FunFam" id="3.30.160.60:FF:002343">
    <property type="entry name" value="Zinc finger protein 33A"/>
    <property type="match status" value="3"/>
</dbReference>
<evidence type="ECO:0000313" key="14">
    <source>
        <dbReference type="Proteomes" id="UP000823561"/>
    </source>
</evidence>
<dbReference type="GO" id="GO:0001227">
    <property type="term" value="F:DNA-binding transcription repressor activity, RNA polymerase II-specific"/>
    <property type="evidence" value="ECO:0007669"/>
    <property type="project" value="InterPro"/>
</dbReference>
<evidence type="ECO:0000256" key="6">
    <source>
        <dbReference type="ARBA" id="ARBA00023015"/>
    </source>
</evidence>
<dbReference type="FunFam" id="3.30.160.60:FF:000290">
    <property type="entry name" value="Zinc finger protein 697 isoform X1"/>
    <property type="match status" value="1"/>
</dbReference>
<evidence type="ECO:0000259" key="12">
    <source>
        <dbReference type="PROSITE" id="PS50157"/>
    </source>
</evidence>
<dbReference type="FunFam" id="3.30.160.60:FF:000012">
    <property type="entry name" value="RB-associated KRAB zinc finger protein-like"/>
    <property type="match status" value="1"/>
</dbReference>
<evidence type="ECO:0000256" key="9">
    <source>
        <dbReference type="PROSITE-ProRule" id="PRU00042"/>
    </source>
</evidence>
<feature type="compositionally biased region" description="Polar residues" evidence="11">
    <location>
        <begin position="615"/>
        <end position="629"/>
    </location>
</feature>
<evidence type="ECO:0000313" key="13">
    <source>
        <dbReference type="EMBL" id="KAG5272590.1"/>
    </source>
</evidence>
<feature type="domain" description="C2H2-type" evidence="12">
    <location>
        <begin position="325"/>
        <end position="352"/>
    </location>
</feature>
<evidence type="ECO:0000256" key="3">
    <source>
        <dbReference type="ARBA" id="ARBA00022737"/>
    </source>
</evidence>
<feature type="compositionally biased region" description="Basic residues" evidence="11">
    <location>
        <begin position="110"/>
        <end position="120"/>
    </location>
</feature>
<feature type="compositionally biased region" description="Basic and acidic residues" evidence="11">
    <location>
        <begin position="279"/>
        <end position="297"/>
    </location>
</feature>
<feature type="domain" description="C2H2-type" evidence="12">
    <location>
        <begin position="381"/>
        <end position="408"/>
    </location>
</feature>
<feature type="domain" description="C2H2-type" evidence="12">
    <location>
        <begin position="437"/>
        <end position="464"/>
    </location>
</feature>
<keyword evidence="3" id="KW-0677">Repeat</keyword>
<feature type="domain" description="C2H2-type" evidence="12">
    <location>
        <begin position="549"/>
        <end position="576"/>
    </location>
</feature>
<dbReference type="PANTHER" id="PTHR23226">
    <property type="entry name" value="ZINC FINGER AND SCAN DOMAIN-CONTAINING"/>
    <property type="match status" value="1"/>
</dbReference>
<feature type="region of interest" description="Disordered" evidence="11">
    <location>
        <begin position="279"/>
        <end position="308"/>
    </location>
</feature>
<feature type="region of interest" description="Disordered" evidence="11">
    <location>
        <begin position="96"/>
        <end position="145"/>
    </location>
</feature>
<keyword evidence="10" id="KW-0175">Coiled coil</keyword>
<dbReference type="InterPro" id="IPR036236">
    <property type="entry name" value="Znf_C2H2_sf"/>
</dbReference>
<feature type="coiled-coil region" evidence="10">
    <location>
        <begin position="27"/>
        <end position="54"/>
    </location>
</feature>
<dbReference type="GO" id="GO:0008270">
    <property type="term" value="F:zinc ion binding"/>
    <property type="evidence" value="ECO:0007669"/>
    <property type="project" value="UniProtKB-KW"/>
</dbReference>
<dbReference type="PANTHER" id="PTHR23226:SF377">
    <property type="entry name" value="ZINC FINGER AND SCAN DOMAIN-CONTAINING PROTEIN 20"/>
    <property type="match status" value="1"/>
</dbReference>
<name>A0AAV6GCN1_9TELE</name>
<dbReference type="FunFam" id="3.30.160.60:FF:000358">
    <property type="entry name" value="zinc finger protein 24"/>
    <property type="match status" value="2"/>
</dbReference>
<protein>
    <recommendedName>
        <fullName evidence="12">C2H2-type domain-containing protein</fullName>
    </recommendedName>
</protein>
<proteinExistence type="predicted"/>
<reference evidence="13" key="1">
    <citation type="submission" date="2020-10" db="EMBL/GenBank/DDBJ databases">
        <title>Chromosome-scale genome assembly of the Allis shad, Alosa alosa.</title>
        <authorList>
            <person name="Margot Z."/>
            <person name="Christophe K."/>
            <person name="Cabau C."/>
            <person name="Louis A."/>
            <person name="Berthelot C."/>
            <person name="Parey E."/>
            <person name="Roest Crollius H."/>
            <person name="Montfort J."/>
            <person name="Robinson-Rechavi M."/>
            <person name="Bucao C."/>
            <person name="Bouchez O."/>
            <person name="Gislard M."/>
            <person name="Lluch J."/>
            <person name="Milhes M."/>
            <person name="Lampietro C."/>
            <person name="Lopez Roques C."/>
            <person name="Donnadieu C."/>
            <person name="Braasch I."/>
            <person name="Desvignes T."/>
            <person name="Postlethwait J."/>
            <person name="Bobe J."/>
            <person name="Guiguen Y."/>
        </authorList>
    </citation>
    <scope>NUCLEOTIDE SEQUENCE</scope>
    <source>
        <strain evidence="13">M-15738</strain>
        <tissue evidence="13">Blood</tissue>
    </source>
</reference>
<dbReference type="GO" id="GO:0005737">
    <property type="term" value="C:cytoplasm"/>
    <property type="evidence" value="ECO:0007669"/>
    <property type="project" value="UniProtKB-SubCell"/>
</dbReference>
<evidence type="ECO:0000256" key="4">
    <source>
        <dbReference type="ARBA" id="ARBA00022771"/>
    </source>
</evidence>
<dbReference type="Gene3D" id="3.30.160.60">
    <property type="entry name" value="Classic Zinc Finger"/>
    <property type="match status" value="10"/>
</dbReference>
<feature type="domain" description="C2H2-type" evidence="12">
    <location>
        <begin position="493"/>
        <end position="520"/>
    </location>
</feature>
<dbReference type="SUPFAM" id="SSF57667">
    <property type="entry name" value="beta-beta-alpha zinc fingers"/>
    <property type="match status" value="6"/>
</dbReference>
<evidence type="ECO:0000256" key="10">
    <source>
        <dbReference type="SAM" id="Coils"/>
    </source>
</evidence>
<evidence type="ECO:0000256" key="7">
    <source>
        <dbReference type="ARBA" id="ARBA00023163"/>
    </source>
</evidence>
<dbReference type="Proteomes" id="UP000823561">
    <property type="component" value="Chromosome 12"/>
</dbReference>
<evidence type="ECO:0000256" key="11">
    <source>
        <dbReference type="SAM" id="MobiDB-lite"/>
    </source>
</evidence>
<dbReference type="Pfam" id="PF00096">
    <property type="entry name" value="zf-C2H2"/>
    <property type="match status" value="9"/>
</dbReference>
<feature type="compositionally biased region" description="Polar residues" evidence="11">
    <location>
        <begin position="96"/>
        <end position="109"/>
    </location>
</feature>
<feature type="region of interest" description="Disordered" evidence="11">
    <location>
        <begin position="593"/>
        <end position="643"/>
    </location>
</feature>
<keyword evidence="5" id="KW-0862">Zinc</keyword>
<dbReference type="PROSITE" id="PS50157">
    <property type="entry name" value="ZINC_FINGER_C2H2_2"/>
    <property type="match status" value="10"/>
</dbReference>
<feature type="domain" description="C2H2-type" evidence="12">
    <location>
        <begin position="409"/>
        <end position="436"/>
    </location>
</feature>
<dbReference type="PROSITE" id="PS00028">
    <property type="entry name" value="ZINC_FINGER_C2H2_1"/>
    <property type="match status" value="10"/>
</dbReference>
<dbReference type="FunFam" id="3.30.160.60:FF:000624">
    <property type="entry name" value="zinc finger protein 697"/>
    <property type="match status" value="2"/>
</dbReference>
<gene>
    <name evidence="13" type="ORF">AALO_G00167210</name>
</gene>
<dbReference type="EMBL" id="JADWDJ010000012">
    <property type="protein sequence ID" value="KAG5272590.1"/>
    <property type="molecule type" value="Genomic_DNA"/>
</dbReference>
<evidence type="ECO:0000256" key="5">
    <source>
        <dbReference type="ARBA" id="ARBA00022833"/>
    </source>
</evidence>
<dbReference type="SMART" id="SM00355">
    <property type="entry name" value="ZnF_C2H2"/>
    <property type="match status" value="10"/>
</dbReference>
<evidence type="ECO:0000256" key="1">
    <source>
        <dbReference type="ARBA" id="ARBA00004123"/>
    </source>
</evidence>
<keyword evidence="8" id="KW-0539">Nucleus</keyword>